<organism evidence="1 2">
    <name type="scientific">Rotaria socialis</name>
    <dbReference type="NCBI Taxonomy" id="392032"/>
    <lineage>
        <taxon>Eukaryota</taxon>
        <taxon>Metazoa</taxon>
        <taxon>Spiralia</taxon>
        <taxon>Gnathifera</taxon>
        <taxon>Rotifera</taxon>
        <taxon>Eurotatoria</taxon>
        <taxon>Bdelloidea</taxon>
        <taxon>Philodinida</taxon>
        <taxon>Philodinidae</taxon>
        <taxon>Rotaria</taxon>
    </lineage>
</organism>
<name>A0A820WR78_9BILA</name>
<gene>
    <name evidence="1" type="ORF">TOA249_LOCUS4998</name>
</gene>
<accession>A0A820WR78</accession>
<dbReference type="Proteomes" id="UP000663838">
    <property type="component" value="Unassembled WGS sequence"/>
</dbReference>
<dbReference type="AlphaFoldDB" id="A0A820WR78"/>
<dbReference type="EMBL" id="CAJOBS010000196">
    <property type="protein sequence ID" value="CAF4520861.1"/>
    <property type="molecule type" value="Genomic_DNA"/>
</dbReference>
<protein>
    <submittedName>
        <fullName evidence="1">Uncharacterized protein</fullName>
    </submittedName>
</protein>
<proteinExistence type="predicted"/>
<reference evidence="1" key="1">
    <citation type="submission" date="2021-02" db="EMBL/GenBank/DDBJ databases">
        <authorList>
            <person name="Nowell W R."/>
        </authorList>
    </citation>
    <scope>NUCLEOTIDE SEQUENCE</scope>
</reference>
<evidence type="ECO:0000313" key="1">
    <source>
        <dbReference type="EMBL" id="CAF4520861.1"/>
    </source>
</evidence>
<sequence>MAADVNVVNEQMQANGHNPIDIRIQERKVLLEDVKIIDATINGTVRVTRMSKSSWQTPRTSEVTKGQHRASRLLTSSVYPQNTEWEALCALAASNCVNTNLKKLLA</sequence>
<evidence type="ECO:0000313" key="2">
    <source>
        <dbReference type="Proteomes" id="UP000663838"/>
    </source>
</evidence>
<comment type="caution">
    <text evidence="1">The sequence shown here is derived from an EMBL/GenBank/DDBJ whole genome shotgun (WGS) entry which is preliminary data.</text>
</comment>